<evidence type="ECO:0000256" key="3">
    <source>
        <dbReference type="ARBA" id="ARBA00022692"/>
    </source>
</evidence>
<feature type="transmembrane region" description="Helical" evidence="7">
    <location>
        <begin position="751"/>
        <end position="775"/>
    </location>
</feature>
<reference evidence="9 10" key="1">
    <citation type="submission" date="2018-05" db="EMBL/GenBank/DDBJ databases">
        <title>Genomic Encyclopedia of Type Strains, Phase IV (KMG-IV): sequencing the most valuable type-strain genomes for metagenomic binning, comparative biology and taxonomic classification.</title>
        <authorList>
            <person name="Goeker M."/>
        </authorList>
    </citation>
    <scope>NUCLEOTIDE SEQUENCE [LARGE SCALE GENOMIC DNA]</scope>
    <source>
        <strain evidence="9 10">DSM 28556</strain>
    </source>
</reference>
<feature type="domain" description="ABC3 transporter permease C-terminal" evidence="8">
    <location>
        <begin position="708"/>
        <end position="813"/>
    </location>
</feature>
<dbReference type="Proteomes" id="UP000247978">
    <property type="component" value="Unassembled WGS sequence"/>
</dbReference>
<dbReference type="GO" id="GO:0022857">
    <property type="term" value="F:transmembrane transporter activity"/>
    <property type="evidence" value="ECO:0007669"/>
    <property type="project" value="TreeGrafter"/>
</dbReference>
<feature type="transmembrane region" description="Helical" evidence="7">
    <location>
        <begin position="699"/>
        <end position="725"/>
    </location>
</feature>
<evidence type="ECO:0000313" key="9">
    <source>
        <dbReference type="EMBL" id="PXW86627.1"/>
    </source>
</evidence>
<dbReference type="RefSeq" id="WP_110395527.1">
    <property type="nucleotide sequence ID" value="NZ_JBHUHB010000001.1"/>
</dbReference>
<feature type="transmembrane region" description="Helical" evidence="7">
    <location>
        <begin position="290"/>
        <end position="320"/>
    </location>
</feature>
<feature type="transmembrane region" description="Helical" evidence="7">
    <location>
        <begin position="248"/>
        <end position="269"/>
    </location>
</feature>
<comment type="similarity">
    <text evidence="6">Belongs to the ABC-4 integral membrane protein family.</text>
</comment>
<dbReference type="GO" id="GO:0005886">
    <property type="term" value="C:plasma membrane"/>
    <property type="evidence" value="ECO:0007669"/>
    <property type="project" value="UniProtKB-SubCell"/>
</dbReference>
<dbReference type="OrthoDB" id="2797562at2"/>
<evidence type="ECO:0000256" key="6">
    <source>
        <dbReference type="ARBA" id="ARBA00038076"/>
    </source>
</evidence>
<name>A0A2V3VXB0_9BACI</name>
<dbReference type="EMBL" id="QJJQ01000007">
    <property type="protein sequence ID" value="PXW86627.1"/>
    <property type="molecule type" value="Genomic_DNA"/>
</dbReference>
<evidence type="ECO:0000313" key="10">
    <source>
        <dbReference type="Proteomes" id="UP000247978"/>
    </source>
</evidence>
<keyword evidence="5 7" id="KW-0472">Membrane</keyword>
<organism evidence="9 10">
    <name type="scientific">Pseudogracilibacillus auburnensis</name>
    <dbReference type="NCBI Taxonomy" id="1494959"/>
    <lineage>
        <taxon>Bacteria</taxon>
        <taxon>Bacillati</taxon>
        <taxon>Bacillota</taxon>
        <taxon>Bacilli</taxon>
        <taxon>Bacillales</taxon>
        <taxon>Bacillaceae</taxon>
        <taxon>Pseudogracilibacillus</taxon>
    </lineage>
</organism>
<feature type="domain" description="ABC3 transporter permease C-terminal" evidence="8">
    <location>
        <begin position="249"/>
        <end position="364"/>
    </location>
</feature>
<dbReference type="PANTHER" id="PTHR30572">
    <property type="entry name" value="MEMBRANE COMPONENT OF TRANSPORTER-RELATED"/>
    <property type="match status" value="1"/>
</dbReference>
<protein>
    <submittedName>
        <fullName evidence="9">Putative ABC transport system permease protein</fullName>
    </submittedName>
</protein>
<feature type="transmembrane region" description="Helical" evidence="7">
    <location>
        <begin position="410"/>
        <end position="429"/>
    </location>
</feature>
<dbReference type="Pfam" id="PF02687">
    <property type="entry name" value="FtsX"/>
    <property type="match status" value="2"/>
</dbReference>
<gene>
    <name evidence="9" type="ORF">DFR56_107148</name>
</gene>
<dbReference type="InterPro" id="IPR003838">
    <property type="entry name" value="ABC3_permease_C"/>
</dbReference>
<dbReference type="InterPro" id="IPR050250">
    <property type="entry name" value="Macrolide_Exporter_MacB"/>
</dbReference>
<evidence type="ECO:0000256" key="7">
    <source>
        <dbReference type="SAM" id="Phobius"/>
    </source>
</evidence>
<feature type="transmembrane region" description="Helical" evidence="7">
    <location>
        <begin position="332"/>
        <end position="358"/>
    </location>
</feature>
<sequence>MFKLGIRLLLSRKKWFVLLCISLSLILTSITSISTASKSIKLGLKEQGYQDYGEQTLVLLDSNESSQSLANNKDVEKIGQFQLLGTVDLHDGHLATVGTMDHSAQELGKLEVIEGNFPIIENGIAIEATYLSLIDANWKVGEKRKITISGESVSVTLTGIIKDYSAKWTVPVDFEKGINDYPNIILSEQNSLTENSNNRFLIKLKGSIKEQREKAYTFLGENDHNGFYNGRLYNVALEHHEHISVISFIFQIAILITSFLCIYSIFYFFHFGQQKKLSLLKAVGANDRSLFIIYFSQNVLIFLCSFIIAIPFIIFFHYMIIHHTFHLSHYSLSYFIPTFAIVMIWMLIVFLITIWNAVQAIKRLKKHSINESLKDVRISPYKEGTFVDRINNFSIKQIVIQAFTYPKQSLLMIVTISFSLLIIIFSIYVEKETIGLWDDNRNQYYLNSQEIYSSNTVDNLTVLTKPGLTFSLKDIEELESRSGISYIQKIPFLVDLHPVINEKFISFSLENWITQNEEIEVAFDDTYNGIYDGKQIIPNVKYRLLSEKEFLMLYPEKDYQEFKGKAILYIPNTIDDSNEILLDQPITFVRNTLDEDGRYEISEWEYDILNVYNGPFSIDLDHDYQIEEDGLIVVLDQETAMENGIFQGYNELDIYVDDNVSTSQVGEIESSINKLIALTPGSLYQNIPLDFSNDARISIFVGLLGKLAFITSVILSIVSITVIVFSKYKLKKKEWGIYLSMGMKKKDIYYLLYYEMILYFILATILAVAIFSYTVLINHTENSLMYYLQYFSLSAILVFIFISLGMVALASAIKKQSIYSLLRENE</sequence>
<evidence type="ECO:0000256" key="4">
    <source>
        <dbReference type="ARBA" id="ARBA00022989"/>
    </source>
</evidence>
<evidence type="ECO:0000256" key="2">
    <source>
        <dbReference type="ARBA" id="ARBA00022475"/>
    </source>
</evidence>
<keyword evidence="10" id="KW-1185">Reference proteome</keyword>
<evidence type="ECO:0000256" key="1">
    <source>
        <dbReference type="ARBA" id="ARBA00004651"/>
    </source>
</evidence>
<proteinExistence type="inferred from homology"/>
<keyword evidence="2" id="KW-1003">Cell membrane</keyword>
<keyword evidence="3 7" id="KW-0812">Transmembrane</keyword>
<keyword evidence="4 7" id="KW-1133">Transmembrane helix</keyword>
<evidence type="ECO:0000256" key="5">
    <source>
        <dbReference type="ARBA" id="ARBA00023136"/>
    </source>
</evidence>
<comment type="subcellular location">
    <subcellularLocation>
        <location evidence="1">Cell membrane</location>
        <topology evidence="1">Multi-pass membrane protein</topology>
    </subcellularLocation>
</comment>
<accession>A0A2V3VXB0</accession>
<comment type="caution">
    <text evidence="9">The sequence shown here is derived from an EMBL/GenBank/DDBJ whole genome shotgun (WGS) entry which is preliminary data.</text>
</comment>
<dbReference type="PANTHER" id="PTHR30572:SF4">
    <property type="entry name" value="ABC TRANSPORTER PERMEASE YTRF"/>
    <property type="match status" value="1"/>
</dbReference>
<dbReference type="AlphaFoldDB" id="A0A2V3VXB0"/>
<evidence type="ECO:0000259" key="8">
    <source>
        <dbReference type="Pfam" id="PF02687"/>
    </source>
</evidence>
<feature type="transmembrane region" description="Helical" evidence="7">
    <location>
        <begin position="787"/>
        <end position="813"/>
    </location>
</feature>